<reference evidence="1 2" key="1">
    <citation type="journal article" date="2018" name="PLoS Genet.">
        <title>Population sequencing reveals clonal diversity and ancestral inbreeding in the grapevine cultivar Chardonnay.</title>
        <authorList>
            <person name="Roach M.J."/>
            <person name="Johnson D.L."/>
            <person name="Bohlmann J."/>
            <person name="van Vuuren H.J."/>
            <person name="Jones S.J."/>
            <person name="Pretorius I.S."/>
            <person name="Schmidt S.A."/>
            <person name="Borneman A.R."/>
        </authorList>
    </citation>
    <scope>NUCLEOTIDE SEQUENCE [LARGE SCALE GENOMIC DNA]</scope>
    <source>
        <strain evidence="2">cv. Chardonnay</strain>
        <tissue evidence="1">Leaf</tissue>
    </source>
</reference>
<protein>
    <submittedName>
        <fullName evidence="1">Uncharacterized protein</fullName>
    </submittedName>
</protein>
<organism evidence="1 2">
    <name type="scientific">Vitis vinifera</name>
    <name type="common">Grape</name>
    <dbReference type="NCBI Taxonomy" id="29760"/>
    <lineage>
        <taxon>Eukaryota</taxon>
        <taxon>Viridiplantae</taxon>
        <taxon>Streptophyta</taxon>
        <taxon>Embryophyta</taxon>
        <taxon>Tracheophyta</taxon>
        <taxon>Spermatophyta</taxon>
        <taxon>Magnoliopsida</taxon>
        <taxon>eudicotyledons</taxon>
        <taxon>Gunneridae</taxon>
        <taxon>Pentapetalae</taxon>
        <taxon>rosids</taxon>
        <taxon>Vitales</taxon>
        <taxon>Vitaceae</taxon>
        <taxon>Viteae</taxon>
        <taxon>Vitis</taxon>
    </lineage>
</organism>
<name>A0A438FGE0_VITVI</name>
<dbReference type="Proteomes" id="UP000288805">
    <property type="component" value="Unassembled WGS sequence"/>
</dbReference>
<accession>A0A438FGE0</accession>
<evidence type="ECO:0000313" key="2">
    <source>
        <dbReference type="Proteomes" id="UP000288805"/>
    </source>
</evidence>
<dbReference type="EMBL" id="QGNW01000923">
    <property type="protein sequence ID" value="RVW58810.1"/>
    <property type="molecule type" value="Genomic_DNA"/>
</dbReference>
<comment type="caution">
    <text evidence="1">The sequence shown here is derived from an EMBL/GenBank/DDBJ whole genome shotgun (WGS) entry which is preliminary data.</text>
</comment>
<gene>
    <name evidence="1" type="ORF">CK203_104008</name>
</gene>
<evidence type="ECO:0000313" key="1">
    <source>
        <dbReference type="EMBL" id="RVW58810.1"/>
    </source>
</evidence>
<sequence>MPLSRAFQKLMEGGLLNPLAPKPVPQPVPASLQIRPTLFLSSGTRIWHGSLQRFETCYSGFDRPGYKIDGISLGPQAPTPFTLIPDEAPFQLTHPTPLIIGCQDTFVSFTLWPEDSDYYSKSAIS</sequence>
<dbReference type="AlphaFoldDB" id="A0A438FGE0"/>
<proteinExistence type="predicted"/>